<dbReference type="InterPro" id="IPR041698">
    <property type="entry name" value="Methyltransf_25"/>
</dbReference>
<sequence length="264" mass="29086">MTDAADGRAAPPAHDDLQYDRIGGDYELSKLLPLTRFVERPSVLGLLADVRDRSVLDLACGTGVYSRHARRLGARRVLGVDISPRMVEVGRAAEEREPLGVEYAVGDGTELPRLGDFDVLLAAYLFNYADSPETMGLMARSCARNLRAGGELRALVAHPDFDFGRPLPQKYGFSFEQAEDPAHDGRIRVTAHTEPPVSFTAYLPSGRVYEEAFTAAGFRDCTWSPVRLSTDGVLEFGPEYWDDFTANPPWVLFRCVKDAGDSRG</sequence>
<dbReference type="SUPFAM" id="SSF53335">
    <property type="entry name" value="S-adenosyl-L-methionine-dependent methyltransferases"/>
    <property type="match status" value="1"/>
</dbReference>
<keyword evidence="2" id="KW-0489">Methyltransferase</keyword>
<evidence type="ECO:0000313" key="2">
    <source>
        <dbReference type="EMBL" id="MCQ8774103.1"/>
    </source>
</evidence>
<gene>
    <name evidence="2" type="ORF">NQU55_30720</name>
</gene>
<dbReference type="Pfam" id="PF13649">
    <property type="entry name" value="Methyltransf_25"/>
    <property type="match status" value="1"/>
</dbReference>
<dbReference type="PANTHER" id="PTHR43464">
    <property type="entry name" value="METHYLTRANSFERASE"/>
    <property type="match status" value="1"/>
</dbReference>
<dbReference type="PANTHER" id="PTHR43464:SF23">
    <property type="entry name" value="JUVENILE HORMONE ACID O-METHYLTRANSFERASE"/>
    <property type="match status" value="1"/>
</dbReference>
<accession>A0A9X2RPR4</accession>
<dbReference type="CDD" id="cd02440">
    <property type="entry name" value="AdoMet_MTases"/>
    <property type="match status" value="1"/>
</dbReference>
<dbReference type="InterPro" id="IPR029063">
    <property type="entry name" value="SAM-dependent_MTases_sf"/>
</dbReference>
<reference evidence="2" key="1">
    <citation type="submission" date="2022-06" db="EMBL/GenBank/DDBJ databases">
        <title>WGS of actinobacteria.</title>
        <authorList>
            <person name="Thawai C."/>
        </authorList>
    </citation>
    <scope>NUCLEOTIDE SEQUENCE</scope>
    <source>
        <strain evidence="2">AA8</strain>
    </source>
</reference>
<dbReference type="GO" id="GO:0032259">
    <property type="term" value="P:methylation"/>
    <property type="evidence" value="ECO:0007669"/>
    <property type="project" value="UniProtKB-KW"/>
</dbReference>
<feature type="domain" description="Methyltransferase" evidence="1">
    <location>
        <begin position="55"/>
        <end position="150"/>
    </location>
</feature>
<keyword evidence="2" id="KW-0808">Transferase</keyword>
<dbReference type="GO" id="GO:0010420">
    <property type="term" value="F:polyprenyldihydroxybenzoate methyltransferase activity"/>
    <property type="evidence" value="ECO:0007669"/>
    <property type="project" value="TreeGrafter"/>
</dbReference>
<dbReference type="RefSeq" id="WP_168090962.1">
    <property type="nucleotide sequence ID" value="NZ_JAATER010000008.1"/>
</dbReference>
<evidence type="ECO:0000259" key="1">
    <source>
        <dbReference type="Pfam" id="PF13649"/>
    </source>
</evidence>
<dbReference type="Gene3D" id="3.40.50.150">
    <property type="entry name" value="Vaccinia Virus protein VP39"/>
    <property type="match status" value="1"/>
</dbReference>
<dbReference type="AlphaFoldDB" id="A0A9X2RPR4"/>
<dbReference type="EMBL" id="JANIID010000038">
    <property type="protein sequence ID" value="MCQ8774103.1"/>
    <property type="molecule type" value="Genomic_DNA"/>
</dbReference>
<organism evidence="2 3">
    <name type="scientific">Streptomyces telluris</name>
    <dbReference type="NCBI Taxonomy" id="2720021"/>
    <lineage>
        <taxon>Bacteria</taxon>
        <taxon>Bacillati</taxon>
        <taxon>Actinomycetota</taxon>
        <taxon>Actinomycetes</taxon>
        <taxon>Kitasatosporales</taxon>
        <taxon>Streptomycetaceae</taxon>
        <taxon>Streptomyces</taxon>
    </lineage>
</organism>
<keyword evidence="3" id="KW-1185">Reference proteome</keyword>
<protein>
    <submittedName>
        <fullName evidence="2">Class I SAM-dependent methyltransferase</fullName>
    </submittedName>
</protein>
<evidence type="ECO:0000313" key="3">
    <source>
        <dbReference type="Proteomes" id="UP001142374"/>
    </source>
</evidence>
<name>A0A9X2RPR4_9ACTN</name>
<dbReference type="Proteomes" id="UP001142374">
    <property type="component" value="Unassembled WGS sequence"/>
</dbReference>
<comment type="caution">
    <text evidence="2">The sequence shown here is derived from an EMBL/GenBank/DDBJ whole genome shotgun (WGS) entry which is preliminary data.</text>
</comment>
<proteinExistence type="predicted"/>